<dbReference type="EMBL" id="JBHTBH010000007">
    <property type="protein sequence ID" value="MFC7329173.1"/>
    <property type="molecule type" value="Genomic_DNA"/>
</dbReference>
<evidence type="ECO:0000259" key="2">
    <source>
        <dbReference type="PROSITE" id="PS50937"/>
    </source>
</evidence>
<name>A0ABW2KIC1_9ACTN</name>
<dbReference type="PANTHER" id="PTHR30204:SF90">
    <property type="entry name" value="HTH-TYPE TRANSCRIPTIONAL ACTIVATOR MTA"/>
    <property type="match status" value="1"/>
</dbReference>
<evidence type="ECO:0000313" key="3">
    <source>
        <dbReference type="EMBL" id="MFC7329173.1"/>
    </source>
</evidence>
<proteinExistence type="predicted"/>
<dbReference type="PANTHER" id="PTHR30204">
    <property type="entry name" value="REDOX-CYCLING DRUG-SENSING TRANSCRIPTIONAL ACTIVATOR SOXR"/>
    <property type="match status" value="1"/>
</dbReference>
<comment type="caution">
    <text evidence="3">The sequence shown here is derived from an EMBL/GenBank/DDBJ whole genome shotgun (WGS) entry which is preliminary data.</text>
</comment>
<organism evidence="3 4">
    <name type="scientific">Marinactinospora rubrisoli</name>
    <dbReference type="NCBI Taxonomy" id="2715399"/>
    <lineage>
        <taxon>Bacteria</taxon>
        <taxon>Bacillati</taxon>
        <taxon>Actinomycetota</taxon>
        <taxon>Actinomycetes</taxon>
        <taxon>Streptosporangiales</taxon>
        <taxon>Nocardiopsidaceae</taxon>
        <taxon>Marinactinospora</taxon>
    </lineage>
</organism>
<dbReference type="Pfam" id="PF13411">
    <property type="entry name" value="MerR_1"/>
    <property type="match status" value="1"/>
</dbReference>
<keyword evidence="1" id="KW-0238">DNA-binding</keyword>
<dbReference type="Pfam" id="PF07739">
    <property type="entry name" value="TipAS"/>
    <property type="match status" value="1"/>
</dbReference>
<dbReference type="InterPro" id="IPR000551">
    <property type="entry name" value="MerR-type_HTH_dom"/>
</dbReference>
<sequence length="249" mass="27886">MHEHGGPVWKVGELARRTGLTVRTLHHYEQIGLLRPAARTAAGHRVYDEADVRRIYQVVALRELGLPLDAIGPLLAGETDIAEQLAEHLARVEWQLARLRSLHLRLATLVASTASTGTTRPSELLDLIEEVVRMQDVISNYFSEEQLAQLEVRRRKIGEDAIAAVEAEWPELIARVQAEMTAGTDPADPRVRALARRWMELVEAFHGGDEGLRASLFAMYAENSERIRDEHCGPSQEMIDYITRANAAD</sequence>
<gene>
    <name evidence="3" type="ORF">ACFQRF_15665</name>
</gene>
<dbReference type="PRINTS" id="PR00040">
    <property type="entry name" value="HTHMERR"/>
</dbReference>
<dbReference type="InterPro" id="IPR009061">
    <property type="entry name" value="DNA-bd_dom_put_sf"/>
</dbReference>
<dbReference type="SMART" id="SM00422">
    <property type="entry name" value="HTH_MERR"/>
    <property type="match status" value="1"/>
</dbReference>
<keyword evidence="4" id="KW-1185">Reference proteome</keyword>
<dbReference type="SUPFAM" id="SSF46955">
    <property type="entry name" value="Putative DNA-binding domain"/>
    <property type="match status" value="1"/>
</dbReference>
<dbReference type="PROSITE" id="PS50937">
    <property type="entry name" value="HTH_MERR_2"/>
    <property type="match status" value="1"/>
</dbReference>
<evidence type="ECO:0000256" key="1">
    <source>
        <dbReference type="ARBA" id="ARBA00023125"/>
    </source>
</evidence>
<accession>A0ABW2KIC1</accession>
<protein>
    <submittedName>
        <fullName evidence="3">MerR family transcriptional regulator</fullName>
    </submittedName>
</protein>
<dbReference type="Gene3D" id="1.10.1660.10">
    <property type="match status" value="1"/>
</dbReference>
<dbReference type="InterPro" id="IPR012925">
    <property type="entry name" value="TipAS_dom"/>
</dbReference>
<evidence type="ECO:0000313" key="4">
    <source>
        <dbReference type="Proteomes" id="UP001596540"/>
    </source>
</evidence>
<dbReference type="InterPro" id="IPR047057">
    <property type="entry name" value="MerR_fam"/>
</dbReference>
<dbReference type="Proteomes" id="UP001596540">
    <property type="component" value="Unassembled WGS sequence"/>
</dbReference>
<dbReference type="RefSeq" id="WP_379871833.1">
    <property type="nucleotide sequence ID" value="NZ_JBHTBH010000007.1"/>
</dbReference>
<dbReference type="PROSITE" id="PS00552">
    <property type="entry name" value="HTH_MERR_1"/>
    <property type="match status" value="1"/>
</dbReference>
<reference evidence="4" key="1">
    <citation type="journal article" date="2019" name="Int. J. Syst. Evol. Microbiol.">
        <title>The Global Catalogue of Microorganisms (GCM) 10K type strain sequencing project: providing services to taxonomists for standard genome sequencing and annotation.</title>
        <authorList>
            <consortium name="The Broad Institute Genomics Platform"/>
            <consortium name="The Broad Institute Genome Sequencing Center for Infectious Disease"/>
            <person name="Wu L."/>
            <person name="Ma J."/>
        </authorList>
    </citation>
    <scope>NUCLEOTIDE SEQUENCE [LARGE SCALE GENOMIC DNA]</scope>
    <source>
        <strain evidence="4">CGMCC 4.7382</strain>
    </source>
</reference>
<feature type="domain" description="HTH merR-type" evidence="2">
    <location>
        <begin position="8"/>
        <end position="77"/>
    </location>
</feature>